<accession>A0A317ENH7</accession>
<dbReference type="InterPro" id="IPR043129">
    <property type="entry name" value="ATPase_NBD"/>
</dbReference>
<keyword evidence="3" id="KW-1185">Reference proteome</keyword>
<comment type="caution">
    <text evidence="2">The sequence shown here is derived from an EMBL/GenBank/DDBJ whole genome shotgun (WGS) entry which is preliminary data.</text>
</comment>
<dbReference type="RefSeq" id="WP_109923847.1">
    <property type="nucleotide sequence ID" value="NZ_QGNZ01000001.1"/>
</dbReference>
<dbReference type="OrthoDB" id="9814545at2"/>
<dbReference type="Proteomes" id="UP000245379">
    <property type="component" value="Unassembled WGS sequence"/>
</dbReference>
<evidence type="ECO:0000259" key="1">
    <source>
        <dbReference type="Pfam" id="PF02541"/>
    </source>
</evidence>
<evidence type="ECO:0000313" key="2">
    <source>
        <dbReference type="EMBL" id="PWS28400.1"/>
    </source>
</evidence>
<sequence length="306" mass="33880">MRLAIIDLGTNTFHLLIAEIFGNRFELLYKTNVPVKLGEGRINDNIIIPAAFERGINTLKDFSTTISSFDVDKVKATATSAVRSAENGSDFVKQAKSQAGIEIDTITGEEEAELIYEGVKLSGAIQGKSLIIDIGGGSVEFILCDVEKLIWKKSYNIGAARLMQQHYKSDPISDDDKNAILNHIQNQLQDLFEICEIHQPDKLIGSAGAFETFAELIIQKRKLDIDISTIKTFEFNFDEYISTTIELIAASHATRLNMPGMIPLRVDMIVMATLITNYVLGRLKINQLALSTYDLKMGILATAMEA</sequence>
<reference evidence="2 3" key="1">
    <citation type="submission" date="2018-05" db="EMBL/GenBank/DDBJ databases">
        <title>Pedobacter paludis sp. nov., isolated from wetland soil.</title>
        <authorList>
            <person name="Zhang Y."/>
            <person name="Wang G."/>
        </authorList>
    </citation>
    <scope>NUCLEOTIDE SEQUENCE [LARGE SCALE GENOMIC DNA]</scope>
    <source>
        <strain evidence="2 3">KCTC22721</strain>
    </source>
</reference>
<feature type="domain" description="Ppx/GppA phosphatase N-terminal" evidence="1">
    <location>
        <begin position="17"/>
        <end position="303"/>
    </location>
</feature>
<dbReference type="InterPro" id="IPR050273">
    <property type="entry name" value="GppA/Ppx_hydrolase"/>
</dbReference>
<dbReference type="CDD" id="cd24055">
    <property type="entry name" value="ASKHA_NBD_ChPPX-like"/>
    <property type="match status" value="1"/>
</dbReference>
<dbReference type="PANTHER" id="PTHR30005">
    <property type="entry name" value="EXOPOLYPHOSPHATASE"/>
    <property type="match status" value="1"/>
</dbReference>
<dbReference type="InterPro" id="IPR003695">
    <property type="entry name" value="Ppx_GppA_N"/>
</dbReference>
<dbReference type="Gene3D" id="3.30.420.150">
    <property type="entry name" value="Exopolyphosphatase. Domain 2"/>
    <property type="match status" value="1"/>
</dbReference>
<dbReference type="SUPFAM" id="SSF53067">
    <property type="entry name" value="Actin-like ATPase domain"/>
    <property type="match status" value="2"/>
</dbReference>
<dbReference type="GO" id="GO:0016462">
    <property type="term" value="F:pyrophosphatase activity"/>
    <property type="evidence" value="ECO:0007669"/>
    <property type="project" value="TreeGrafter"/>
</dbReference>
<dbReference type="AlphaFoldDB" id="A0A317ENH7"/>
<evidence type="ECO:0000313" key="3">
    <source>
        <dbReference type="Proteomes" id="UP000245379"/>
    </source>
</evidence>
<gene>
    <name evidence="2" type="ORF">DHW03_00650</name>
</gene>
<dbReference type="PANTHER" id="PTHR30005:SF0">
    <property type="entry name" value="RETROGRADE REGULATION PROTEIN 2"/>
    <property type="match status" value="1"/>
</dbReference>
<dbReference type="Gene3D" id="3.30.420.40">
    <property type="match status" value="1"/>
</dbReference>
<dbReference type="EMBL" id="QGNZ01000001">
    <property type="protein sequence ID" value="PWS28400.1"/>
    <property type="molecule type" value="Genomic_DNA"/>
</dbReference>
<protein>
    <submittedName>
        <fullName evidence="2">Exopolyphosphatase</fullName>
    </submittedName>
</protein>
<organism evidence="2 3">
    <name type="scientific">Pedobacter yonginense</name>
    <dbReference type="NCBI Taxonomy" id="651869"/>
    <lineage>
        <taxon>Bacteria</taxon>
        <taxon>Pseudomonadati</taxon>
        <taxon>Bacteroidota</taxon>
        <taxon>Sphingobacteriia</taxon>
        <taxon>Sphingobacteriales</taxon>
        <taxon>Sphingobacteriaceae</taxon>
        <taxon>Pedobacter</taxon>
    </lineage>
</organism>
<name>A0A317ENH7_9SPHI</name>
<dbReference type="Pfam" id="PF02541">
    <property type="entry name" value="Ppx-GppA"/>
    <property type="match status" value="1"/>
</dbReference>
<proteinExistence type="predicted"/>